<gene>
    <name evidence="12" type="ORF">L211DRAFT_836236</name>
</gene>
<dbReference type="InParanoid" id="A0A3N4LWG2"/>
<evidence type="ECO:0000256" key="7">
    <source>
        <dbReference type="ARBA" id="ARBA00022801"/>
    </source>
</evidence>
<organism evidence="12 13">
    <name type="scientific">Terfezia boudieri ATCC MYA-4762</name>
    <dbReference type="NCBI Taxonomy" id="1051890"/>
    <lineage>
        <taxon>Eukaryota</taxon>
        <taxon>Fungi</taxon>
        <taxon>Dikarya</taxon>
        <taxon>Ascomycota</taxon>
        <taxon>Pezizomycotina</taxon>
        <taxon>Pezizomycetes</taxon>
        <taxon>Pezizales</taxon>
        <taxon>Pezizaceae</taxon>
        <taxon>Terfezia</taxon>
    </lineage>
</organism>
<evidence type="ECO:0000313" key="13">
    <source>
        <dbReference type="Proteomes" id="UP000267821"/>
    </source>
</evidence>
<evidence type="ECO:0000256" key="4">
    <source>
        <dbReference type="ARBA" id="ARBA00013039"/>
    </source>
</evidence>
<dbReference type="GO" id="GO:0004252">
    <property type="term" value="F:serine-type endopeptidase activity"/>
    <property type="evidence" value="ECO:0007669"/>
    <property type="project" value="InterPro"/>
</dbReference>
<feature type="transmembrane region" description="Helical" evidence="10">
    <location>
        <begin position="123"/>
        <end position="142"/>
    </location>
</feature>
<evidence type="ECO:0000256" key="10">
    <source>
        <dbReference type="SAM" id="Phobius"/>
    </source>
</evidence>
<keyword evidence="7" id="KW-0378">Hydrolase</keyword>
<feature type="transmembrane region" description="Helical" evidence="10">
    <location>
        <begin position="21"/>
        <end position="44"/>
    </location>
</feature>
<dbReference type="PANTHER" id="PTHR43066:SF1">
    <property type="entry name" value="RHOMBOID PROTEIN 2"/>
    <property type="match status" value="1"/>
</dbReference>
<protein>
    <recommendedName>
        <fullName evidence="4">rhomboid protease</fullName>
        <ecNumber evidence="4">3.4.21.105</ecNumber>
    </recommendedName>
</protein>
<evidence type="ECO:0000256" key="3">
    <source>
        <dbReference type="ARBA" id="ARBA00009045"/>
    </source>
</evidence>
<keyword evidence="5" id="KW-0645">Protease</keyword>
<sequence>MPPPPGISIAPLRTYLTKLPFLTVLISGLCVLLWVVEAVTWLPVGEFLRLDPRAMRLSQLHRINTYPLVHLGWLHLLLNLVAWIPLSERFEREVGSAKMGGLVLGPLVTIPAAIYLLVEMGLLGGSTSVSGLSALILTLITIDAVRTSVHQPTFILFGKTLSTLFTPIITLSILFFLFPLSSLLGHLCGVAVGYAYGLKYLSKLDPPDWILIKVEGKLSQWGAMRKLNGWGWVGVEGREEGRYMWLPVVRPRWSSTGVEAEEGRVGAVGDAQPQSAFQGVGRPLGS</sequence>
<evidence type="ECO:0000256" key="2">
    <source>
        <dbReference type="ARBA" id="ARBA00004141"/>
    </source>
</evidence>
<evidence type="ECO:0000259" key="11">
    <source>
        <dbReference type="Pfam" id="PF01694"/>
    </source>
</evidence>
<accession>A0A3N4LWG2</accession>
<dbReference type="OrthoDB" id="10257275at2759"/>
<dbReference type="AlphaFoldDB" id="A0A3N4LWG2"/>
<feature type="transmembrane region" description="Helical" evidence="10">
    <location>
        <begin position="154"/>
        <end position="177"/>
    </location>
</feature>
<dbReference type="GO" id="GO:0006508">
    <property type="term" value="P:proteolysis"/>
    <property type="evidence" value="ECO:0007669"/>
    <property type="project" value="UniProtKB-KW"/>
</dbReference>
<name>A0A3N4LWG2_9PEZI</name>
<comment type="catalytic activity">
    <reaction evidence="1">
        <text>Cleaves type-1 transmembrane domains using a catalytic dyad composed of serine and histidine that are contributed by different transmembrane domains.</text>
        <dbReference type="EC" id="3.4.21.105"/>
    </reaction>
</comment>
<evidence type="ECO:0000256" key="8">
    <source>
        <dbReference type="ARBA" id="ARBA00022989"/>
    </source>
</evidence>
<proteinExistence type="inferred from homology"/>
<keyword evidence="13" id="KW-1185">Reference proteome</keyword>
<dbReference type="InterPro" id="IPR035952">
    <property type="entry name" value="Rhomboid-like_sf"/>
</dbReference>
<evidence type="ECO:0000256" key="6">
    <source>
        <dbReference type="ARBA" id="ARBA00022692"/>
    </source>
</evidence>
<dbReference type="PANTHER" id="PTHR43066">
    <property type="entry name" value="RHOMBOID-RELATED PROTEIN"/>
    <property type="match status" value="1"/>
</dbReference>
<dbReference type="Gene3D" id="1.20.1540.10">
    <property type="entry name" value="Rhomboid-like"/>
    <property type="match status" value="1"/>
</dbReference>
<evidence type="ECO:0000256" key="1">
    <source>
        <dbReference type="ARBA" id="ARBA00000156"/>
    </source>
</evidence>
<dbReference type="EC" id="3.4.21.105" evidence="4"/>
<dbReference type="SUPFAM" id="SSF144091">
    <property type="entry name" value="Rhomboid-like"/>
    <property type="match status" value="1"/>
</dbReference>
<feature type="transmembrane region" description="Helical" evidence="10">
    <location>
        <begin position="99"/>
        <end position="117"/>
    </location>
</feature>
<dbReference type="GO" id="GO:0016020">
    <property type="term" value="C:membrane"/>
    <property type="evidence" value="ECO:0007669"/>
    <property type="project" value="UniProtKB-SubCell"/>
</dbReference>
<feature type="domain" description="Peptidase S54 rhomboid" evidence="11">
    <location>
        <begin position="58"/>
        <end position="201"/>
    </location>
</feature>
<evidence type="ECO:0000256" key="9">
    <source>
        <dbReference type="ARBA" id="ARBA00023136"/>
    </source>
</evidence>
<dbReference type="Pfam" id="PF01694">
    <property type="entry name" value="Rhomboid"/>
    <property type="match status" value="1"/>
</dbReference>
<dbReference type="FunCoup" id="A0A3N4LWG2">
    <property type="interactions" value="54"/>
</dbReference>
<keyword evidence="8 10" id="KW-1133">Transmembrane helix</keyword>
<feature type="transmembrane region" description="Helical" evidence="10">
    <location>
        <begin position="64"/>
        <end position="87"/>
    </location>
</feature>
<dbReference type="Proteomes" id="UP000267821">
    <property type="component" value="Unassembled WGS sequence"/>
</dbReference>
<dbReference type="STRING" id="1051890.A0A3N4LWG2"/>
<reference evidence="12 13" key="1">
    <citation type="journal article" date="2018" name="Nat. Ecol. Evol.">
        <title>Pezizomycetes genomes reveal the molecular basis of ectomycorrhizal truffle lifestyle.</title>
        <authorList>
            <person name="Murat C."/>
            <person name="Payen T."/>
            <person name="Noel B."/>
            <person name="Kuo A."/>
            <person name="Morin E."/>
            <person name="Chen J."/>
            <person name="Kohler A."/>
            <person name="Krizsan K."/>
            <person name="Balestrini R."/>
            <person name="Da Silva C."/>
            <person name="Montanini B."/>
            <person name="Hainaut M."/>
            <person name="Levati E."/>
            <person name="Barry K.W."/>
            <person name="Belfiori B."/>
            <person name="Cichocki N."/>
            <person name="Clum A."/>
            <person name="Dockter R.B."/>
            <person name="Fauchery L."/>
            <person name="Guy J."/>
            <person name="Iotti M."/>
            <person name="Le Tacon F."/>
            <person name="Lindquist E.A."/>
            <person name="Lipzen A."/>
            <person name="Malagnac F."/>
            <person name="Mello A."/>
            <person name="Molinier V."/>
            <person name="Miyauchi S."/>
            <person name="Poulain J."/>
            <person name="Riccioni C."/>
            <person name="Rubini A."/>
            <person name="Sitrit Y."/>
            <person name="Splivallo R."/>
            <person name="Traeger S."/>
            <person name="Wang M."/>
            <person name="Zifcakova L."/>
            <person name="Wipf D."/>
            <person name="Zambonelli A."/>
            <person name="Paolocci F."/>
            <person name="Nowrousian M."/>
            <person name="Ottonello S."/>
            <person name="Baldrian P."/>
            <person name="Spatafora J.W."/>
            <person name="Henrissat B."/>
            <person name="Nagy L.G."/>
            <person name="Aury J.M."/>
            <person name="Wincker P."/>
            <person name="Grigoriev I.V."/>
            <person name="Bonfante P."/>
            <person name="Martin F.M."/>
        </authorList>
    </citation>
    <scope>NUCLEOTIDE SEQUENCE [LARGE SCALE GENOMIC DNA]</scope>
    <source>
        <strain evidence="12 13">ATCC MYA-4762</strain>
    </source>
</reference>
<evidence type="ECO:0000256" key="5">
    <source>
        <dbReference type="ARBA" id="ARBA00022670"/>
    </source>
</evidence>
<comment type="similarity">
    <text evidence="3">Belongs to the peptidase S54 family.</text>
</comment>
<keyword evidence="9 10" id="KW-0472">Membrane</keyword>
<dbReference type="InterPro" id="IPR022764">
    <property type="entry name" value="Peptidase_S54_rhomboid_dom"/>
</dbReference>
<keyword evidence="6 10" id="KW-0812">Transmembrane</keyword>
<dbReference type="EMBL" id="ML121537">
    <property type="protein sequence ID" value="RPB25522.1"/>
    <property type="molecule type" value="Genomic_DNA"/>
</dbReference>
<comment type="subcellular location">
    <subcellularLocation>
        <location evidence="2">Membrane</location>
        <topology evidence="2">Multi-pass membrane protein</topology>
    </subcellularLocation>
</comment>
<evidence type="ECO:0000313" key="12">
    <source>
        <dbReference type="EMBL" id="RPB25522.1"/>
    </source>
</evidence>